<dbReference type="InterPro" id="IPR032675">
    <property type="entry name" value="LRR_dom_sf"/>
</dbReference>
<keyword evidence="3" id="KW-1185">Reference proteome</keyword>
<feature type="region of interest" description="Disordered" evidence="1">
    <location>
        <begin position="391"/>
        <end position="414"/>
    </location>
</feature>
<evidence type="ECO:0000256" key="1">
    <source>
        <dbReference type="SAM" id="MobiDB-lite"/>
    </source>
</evidence>
<reference evidence="2 3" key="1">
    <citation type="journal article" date="2016" name="Mol. Biol. Evol.">
        <title>Comparative Genomics of Early-Diverging Mushroom-Forming Fungi Provides Insights into the Origins of Lignocellulose Decay Capabilities.</title>
        <authorList>
            <person name="Nagy L.G."/>
            <person name="Riley R."/>
            <person name="Tritt A."/>
            <person name="Adam C."/>
            <person name="Daum C."/>
            <person name="Floudas D."/>
            <person name="Sun H."/>
            <person name="Yadav J.S."/>
            <person name="Pangilinan J."/>
            <person name="Larsson K.H."/>
            <person name="Matsuura K."/>
            <person name="Barry K."/>
            <person name="Labutti K."/>
            <person name="Kuo R."/>
            <person name="Ohm R.A."/>
            <person name="Bhattacharya S.S."/>
            <person name="Shirouzu T."/>
            <person name="Yoshinaga Y."/>
            <person name="Martin F.M."/>
            <person name="Grigoriev I.V."/>
            <person name="Hibbett D.S."/>
        </authorList>
    </citation>
    <scope>NUCLEOTIDE SEQUENCE [LARGE SCALE GENOMIC DNA]</scope>
    <source>
        <strain evidence="2 3">HHB12029</strain>
    </source>
</reference>
<dbReference type="Gene3D" id="3.80.10.10">
    <property type="entry name" value="Ribonuclease Inhibitor"/>
    <property type="match status" value="1"/>
</dbReference>
<proteinExistence type="predicted"/>
<dbReference type="AlphaFoldDB" id="A0A165INI3"/>
<protein>
    <recommendedName>
        <fullName evidence="4">F-box domain-containing protein</fullName>
    </recommendedName>
</protein>
<accession>A0A165INI3</accession>
<gene>
    <name evidence="2" type="ORF">EXIGLDRAFT_39704</name>
</gene>
<dbReference type="InParanoid" id="A0A165INI3"/>
<name>A0A165INI3_EXIGL</name>
<evidence type="ECO:0000313" key="3">
    <source>
        <dbReference type="Proteomes" id="UP000077266"/>
    </source>
</evidence>
<dbReference type="SUPFAM" id="SSF52047">
    <property type="entry name" value="RNI-like"/>
    <property type="match status" value="1"/>
</dbReference>
<dbReference type="EMBL" id="KV425986">
    <property type="protein sequence ID" value="KZV93651.1"/>
    <property type="molecule type" value="Genomic_DNA"/>
</dbReference>
<feature type="compositionally biased region" description="Low complexity" evidence="1">
    <location>
        <begin position="395"/>
        <end position="405"/>
    </location>
</feature>
<evidence type="ECO:0008006" key="4">
    <source>
        <dbReference type="Google" id="ProtNLM"/>
    </source>
</evidence>
<dbReference type="Proteomes" id="UP000077266">
    <property type="component" value="Unassembled WGS sequence"/>
</dbReference>
<organism evidence="2 3">
    <name type="scientific">Exidia glandulosa HHB12029</name>
    <dbReference type="NCBI Taxonomy" id="1314781"/>
    <lineage>
        <taxon>Eukaryota</taxon>
        <taxon>Fungi</taxon>
        <taxon>Dikarya</taxon>
        <taxon>Basidiomycota</taxon>
        <taxon>Agaricomycotina</taxon>
        <taxon>Agaricomycetes</taxon>
        <taxon>Auriculariales</taxon>
        <taxon>Exidiaceae</taxon>
        <taxon>Exidia</taxon>
    </lineage>
</organism>
<evidence type="ECO:0000313" key="2">
    <source>
        <dbReference type="EMBL" id="KZV93651.1"/>
    </source>
</evidence>
<sequence>MNTPDDLVNYCTPCPPLLPNLRHLDLHCAVIYTPSLLTLLSRCPRLTDISIHASDFEPAFDHHELAIFWPNLQRIVLRVDEPVQLLQPFLPALDATLLHHVEVSGSVLPQPLPSFGPALRILKLRNVYCDARDLVQALVECINLHTIAFSSVLLSPWDRAMVVPTFPSLRVAELDFFSTRILNEPVNFDDTLDLLVAMLPVPTLTDINLSDVLLSDHHLRRVLAVIQALELRIRVQRHQSTSVYVGLKPDTREARAAVKSEARRFTVRSILSTMVLMETFGISSRISDMELDVMLLVQFLRGLPAQLPVLREMIVYNWDQPADSEVERVYESIVESFAERHFQCPLLRRIDVGYRRGEQPEDCAPSDEIVRRFVSIFESTGDIVLNHEDELIPPSGFSDGNSSSSHGDDREVGR</sequence>